<dbReference type="RefSeq" id="WP_111953173.1">
    <property type="nucleotide sequence ID" value="NZ_CP036313.1"/>
</dbReference>
<reference evidence="3 4" key="1">
    <citation type="submission" date="2018-06" db="EMBL/GenBank/DDBJ databases">
        <title>Complete Genome Sequence of Desulfobacter hydrogenophilus (DSM3380).</title>
        <authorList>
            <person name="Marietou A."/>
            <person name="Schreiber L."/>
            <person name="Marshall I."/>
            <person name="Jorgensen B."/>
        </authorList>
    </citation>
    <scope>NUCLEOTIDE SEQUENCE [LARGE SCALE GENOMIC DNA]</scope>
    <source>
        <strain evidence="3 4">DSM 3380</strain>
    </source>
</reference>
<evidence type="ECO:0000256" key="1">
    <source>
        <dbReference type="SAM" id="Phobius"/>
    </source>
</evidence>
<keyword evidence="1" id="KW-0472">Membrane</keyword>
<reference evidence="2 5" key="2">
    <citation type="submission" date="2019-02" db="EMBL/GenBank/DDBJ databases">
        <title>Complete genome sequence of Desulfobacter hydrogenophilus AcRS1.</title>
        <authorList>
            <person name="Marietou A."/>
            <person name="Lund M.B."/>
            <person name="Marshall I.P.G."/>
            <person name="Schreiber L."/>
            <person name="Jorgensen B."/>
        </authorList>
    </citation>
    <scope>NUCLEOTIDE SEQUENCE [LARGE SCALE GENOMIC DNA]</scope>
    <source>
        <strain evidence="2 5">AcRS1</strain>
    </source>
</reference>
<dbReference type="EMBL" id="CP036313">
    <property type="protein sequence ID" value="QBH14798.1"/>
    <property type="molecule type" value="Genomic_DNA"/>
</dbReference>
<accession>A0A328FGW3</accession>
<dbReference type="Proteomes" id="UP000293902">
    <property type="component" value="Chromosome"/>
</dbReference>
<organism evidence="3 4">
    <name type="scientific">Desulfobacter hydrogenophilus</name>
    <dbReference type="NCBI Taxonomy" id="2291"/>
    <lineage>
        <taxon>Bacteria</taxon>
        <taxon>Pseudomonadati</taxon>
        <taxon>Thermodesulfobacteriota</taxon>
        <taxon>Desulfobacteria</taxon>
        <taxon>Desulfobacterales</taxon>
        <taxon>Desulfobacteraceae</taxon>
        <taxon>Desulfobacter</taxon>
    </lineage>
</organism>
<sequence>MKKYLPLLIPTFFFIGVITFVDSAFASTISEFETPAETLMETLRGPWAKSVAILMILAAAFVMWFKKDDLDGMTKGFLVVVCIISVLALAEPIIDTLFTFGSGALI</sequence>
<evidence type="ECO:0000313" key="4">
    <source>
        <dbReference type="Proteomes" id="UP000248798"/>
    </source>
</evidence>
<name>A0A328FGW3_9BACT</name>
<dbReference type="AlphaFoldDB" id="A0A328FGW3"/>
<protein>
    <submittedName>
        <fullName evidence="3">Type IV secretion system protein VirB2</fullName>
    </submittedName>
</protein>
<evidence type="ECO:0000313" key="3">
    <source>
        <dbReference type="EMBL" id="RAM03831.1"/>
    </source>
</evidence>
<feature type="transmembrane region" description="Helical" evidence="1">
    <location>
        <begin position="77"/>
        <end position="100"/>
    </location>
</feature>
<dbReference type="Proteomes" id="UP000248798">
    <property type="component" value="Unassembled WGS sequence"/>
</dbReference>
<evidence type="ECO:0000313" key="5">
    <source>
        <dbReference type="Proteomes" id="UP000293902"/>
    </source>
</evidence>
<proteinExistence type="predicted"/>
<keyword evidence="1" id="KW-0812">Transmembrane</keyword>
<keyword evidence="5" id="KW-1185">Reference proteome</keyword>
<gene>
    <name evidence="3" type="ORF">DO021_01925</name>
    <name evidence="2" type="ORF">EYB58_18885</name>
</gene>
<keyword evidence="1" id="KW-1133">Transmembrane helix</keyword>
<dbReference type="EMBL" id="QLNI01000002">
    <property type="protein sequence ID" value="RAM03831.1"/>
    <property type="molecule type" value="Genomic_DNA"/>
</dbReference>
<evidence type="ECO:0000313" key="2">
    <source>
        <dbReference type="EMBL" id="QBH14798.1"/>
    </source>
</evidence>
<feature type="transmembrane region" description="Helical" evidence="1">
    <location>
        <begin position="47"/>
        <end position="65"/>
    </location>
</feature>
<dbReference type="InterPro" id="IPR007039">
    <property type="entry name" value="TrbC/VirB2"/>
</dbReference>
<dbReference type="OrthoDB" id="5419919at2"/>
<dbReference type="Pfam" id="PF04956">
    <property type="entry name" value="TrbC"/>
    <property type="match status" value="1"/>
</dbReference>